<feature type="region of interest" description="Disordered" evidence="9">
    <location>
        <begin position="741"/>
        <end position="767"/>
    </location>
</feature>
<keyword evidence="6" id="KW-0333">Golgi apparatus</keyword>
<evidence type="ECO:0000256" key="6">
    <source>
        <dbReference type="ARBA" id="ARBA00023034"/>
    </source>
</evidence>
<feature type="region of interest" description="Disordered" evidence="9">
    <location>
        <begin position="358"/>
        <end position="394"/>
    </location>
</feature>
<dbReference type="GO" id="GO:0006890">
    <property type="term" value="P:retrograde vesicle-mediated transport, Golgi to endoplasmic reticulum"/>
    <property type="evidence" value="ECO:0007669"/>
    <property type="project" value="TreeGrafter"/>
</dbReference>
<evidence type="ECO:0000256" key="4">
    <source>
        <dbReference type="ARBA" id="ARBA00022448"/>
    </source>
</evidence>
<keyword evidence="4" id="KW-0813">Transport</keyword>
<dbReference type="HOGENOM" id="CLU_006044_0_0_1"/>
<dbReference type="GO" id="GO:0017119">
    <property type="term" value="C:Golgi transport complex"/>
    <property type="evidence" value="ECO:0007669"/>
    <property type="project" value="InterPro"/>
</dbReference>
<dbReference type="Pfam" id="PF10191">
    <property type="entry name" value="COG7"/>
    <property type="match status" value="2"/>
</dbReference>
<keyword evidence="11" id="KW-1185">Reference proteome</keyword>
<dbReference type="AlphaFoldDB" id="D8Q8Y0"/>
<dbReference type="EMBL" id="GL377308">
    <property type="protein sequence ID" value="EFI95554.1"/>
    <property type="molecule type" value="Genomic_DNA"/>
</dbReference>
<reference evidence="10 11" key="1">
    <citation type="journal article" date="2010" name="Nat. Biotechnol.">
        <title>Genome sequence of the model mushroom Schizophyllum commune.</title>
        <authorList>
            <person name="Ohm R.A."/>
            <person name="de Jong J.F."/>
            <person name="Lugones L.G."/>
            <person name="Aerts A."/>
            <person name="Kothe E."/>
            <person name="Stajich J.E."/>
            <person name="de Vries R.P."/>
            <person name="Record E."/>
            <person name="Levasseur A."/>
            <person name="Baker S.E."/>
            <person name="Bartholomew K.A."/>
            <person name="Coutinho P.M."/>
            <person name="Erdmann S."/>
            <person name="Fowler T.J."/>
            <person name="Gathman A.C."/>
            <person name="Lombard V."/>
            <person name="Henrissat B."/>
            <person name="Knabe N."/>
            <person name="Kuees U."/>
            <person name="Lilly W.W."/>
            <person name="Lindquist E."/>
            <person name="Lucas S."/>
            <person name="Magnuson J.K."/>
            <person name="Piumi F."/>
            <person name="Raudaskoski M."/>
            <person name="Salamov A."/>
            <person name="Schmutz J."/>
            <person name="Schwarze F.W.M.R."/>
            <person name="vanKuyk P.A."/>
            <person name="Horton J.S."/>
            <person name="Grigoriev I.V."/>
            <person name="Woesten H.A.B."/>
        </authorList>
    </citation>
    <scope>NUCLEOTIDE SEQUENCE [LARGE SCALE GENOMIC DNA]</scope>
    <source>
        <strain evidence="11">H4-8 / FGSC 9210</strain>
    </source>
</reference>
<organism evidence="11">
    <name type="scientific">Schizophyllum commune (strain H4-8 / FGSC 9210)</name>
    <name type="common">Split gill fungus</name>
    <dbReference type="NCBI Taxonomy" id="578458"/>
    <lineage>
        <taxon>Eukaryota</taxon>
        <taxon>Fungi</taxon>
        <taxon>Dikarya</taxon>
        <taxon>Basidiomycota</taxon>
        <taxon>Agaricomycotina</taxon>
        <taxon>Agaricomycetes</taxon>
        <taxon>Agaricomycetidae</taxon>
        <taxon>Agaricales</taxon>
        <taxon>Schizophyllaceae</taxon>
        <taxon>Schizophyllum</taxon>
    </lineage>
</organism>
<dbReference type="PANTHER" id="PTHR21443">
    <property type="entry name" value="CONSERVED OLIGOMERIC GOLGI COMPLEX COMPONENT 7"/>
    <property type="match status" value="1"/>
</dbReference>
<dbReference type="InterPro" id="IPR019335">
    <property type="entry name" value="COG7"/>
</dbReference>
<evidence type="ECO:0000313" key="10">
    <source>
        <dbReference type="EMBL" id="EFI95554.1"/>
    </source>
</evidence>
<comment type="similarity">
    <text evidence="2">Belongs to the COG7 family.</text>
</comment>
<evidence type="ECO:0000256" key="2">
    <source>
        <dbReference type="ARBA" id="ARBA00005831"/>
    </source>
</evidence>
<dbReference type="OMA" id="LKYYHNC"/>
<dbReference type="Proteomes" id="UP000007431">
    <property type="component" value="Unassembled WGS sequence"/>
</dbReference>
<dbReference type="InParanoid" id="D8Q8Y0"/>
<dbReference type="GO" id="GO:0006886">
    <property type="term" value="P:intracellular protein transport"/>
    <property type="evidence" value="ECO:0007669"/>
    <property type="project" value="InterPro"/>
</dbReference>
<accession>D8Q8Y0</accession>
<dbReference type="STRING" id="578458.D8Q8Y0"/>
<feature type="compositionally biased region" description="Pro residues" evidence="9">
    <location>
        <begin position="362"/>
        <end position="377"/>
    </location>
</feature>
<dbReference type="VEuPathDB" id="FungiDB:SCHCODRAFT_02750370"/>
<protein>
    <recommendedName>
        <fullName evidence="3">Conserved oligomeric Golgi complex subunit 7</fullName>
    </recommendedName>
    <alternativeName>
        <fullName evidence="8">Component of oligomeric Golgi complex 7</fullName>
    </alternativeName>
</protein>
<sequence length="864" mass="95399">MSTAAAAPETISSLEDYDDVLSWVNEVLDNGEDDSALGLTELDQRVTGLVASLDIACEDTSFQLERVIDDVSRGVPRLTYDLHFMRDGAVSLQSSLLQVRQRSKNVVAPATGAALDQLKSLDTIKRNMEEAREVLREAESWSTLELEVTSLLAEQNYAKAAERLSEANKSMVVFQNTPEYDPRRALMVNLQNQLEASLSSALVSAINAQDLATCRQYFSIFAHIQRESEFRNYYNGSKRTPLTSVWQEAKISDCEEGAQNDAAAVPLAAFLQKWYGTFLTVLKQERTTIPAIFPDPAPSLSSLFTSVLASLQPTYYNRLSDMVAHYGDTSLRELIIVFKATEDFAVKVEKVFEKIRYTPTPDASPDPTNPTSSPPPTRSNSGVHRRRSSRMSISWRPGAKAPASLGLAKVMTAEDLDWDQELFQPFLQFQTEYGSLERRMLDQALRTLITSEPTHEEKDQARLLRERSVDVLSVAEESVDRCTSFTYGYGATGLVQALDGYFQAFIDMWTANVENDTAKTRSVETTVSESDLADLDYSQDDWNYFQTILHLLSSTRALSERLTAFEVKLRSQLVQIATKFRRAREDPVNFPLTSIKGEAQLLEQSTLNSAELRALLEPPLTAGPAPLLVEARASVASLARACQTALQSTILSPLQKHLAAYAASSLWSAPGDPKAPQTVTGTDLQLPTFSTSPSDTIQRVAEGMLNLPRLFEVHADDDALSFSLATLPNLDVEMLKSLVETPAASEPPSSHMRRASVATPPKPPTLDPEAVSSAWLASLGQTLAAYLTADVLPRITRLTPAGAAQLVSDLEYLSNILRALNAASDELERWKQYVAMDNTQGQKKLAEDALDDVFQAVAKMRGWR</sequence>
<comment type="subcellular location">
    <subcellularLocation>
        <location evidence="1">Golgi apparatus membrane</location>
        <topology evidence="1">Peripheral membrane protein</topology>
    </subcellularLocation>
</comment>
<evidence type="ECO:0000256" key="3">
    <source>
        <dbReference type="ARBA" id="ARBA00020984"/>
    </source>
</evidence>
<feature type="compositionally biased region" description="Polar residues" evidence="9">
    <location>
        <begin position="677"/>
        <end position="693"/>
    </location>
</feature>
<name>D8Q8Y0_SCHCM</name>
<dbReference type="GO" id="GO:0007030">
    <property type="term" value="P:Golgi organization"/>
    <property type="evidence" value="ECO:0007669"/>
    <property type="project" value="TreeGrafter"/>
</dbReference>
<dbReference type="GO" id="GO:0000139">
    <property type="term" value="C:Golgi membrane"/>
    <property type="evidence" value="ECO:0007669"/>
    <property type="project" value="UniProtKB-SubCell"/>
</dbReference>
<evidence type="ECO:0000256" key="5">
    <source>
        <dbReference type="ARBA" id="ARBA00022927"/>
    </source>
</evidence>
<feature type="region of interest" description="Disordered" evidence="9">
    <location>
        <begin position="670"/>
        <end position="693"/>
    </location>
</feature>
<proteinExistence type="inferred from homology"/>
<evidence type="ECO:0000256" key="8">
    <source>
        <dbReference type="ARBA" id="ARBA00031345"/>
    </source>
</evidence>
<evidence type="ECO:0000256" key="7">
    <source>
        <dbReference type="ARBA" id="ARBA00023136"/>
    </source>
</evidence>
<gene>
    <name evidence="10" type="ORF">SCHCODRAFT_57227</name>
</gene>
<keyword evidence="7" id="KW-0472">Membrane</keyword>
<dbReference type="PANTHER" id="PTHR21443:SF0">
    <property type="entry name" value="CONSERVED OLIGOMERIC GOLGI COMPLEX SUBUNIT 7"/>
    <property type="match status" value="1"/>
</dbReference>
<evidence type="ECO:0000256" key="1">
    <source>
        <dbReference type="ARBA" id="ARBA00004395"/>
    </source>
</evidence>
<evidence type="ECO:0000313" key="11">
    <source>
        <dbReference type="Proteomes" id="UP000007431"/>
    </source>
</evidence>
<dbReference type="eggNOG" id="KOG4182">
    <property type="taxonomic scope" value="Eukaryota"/>
</dbReference>
<evidence type="ECO:0000256" key="9">
    <source>
        <dbReference type="SAM" id="MobiDB-lite"/>
    </source>
</evidence>
<keyword evidence="5" id="KW-0653">Protein transport</keyword>